<keyword evidence="4" id="KW-1185">Reference proteome</keyword>
<keyword evidence="1" id="KW-0460">Magnesium</keyword>
<dbReference type="OrthoDB" id="60843at2759"/>
<dbReference type="EC" id="3.1.3.16" evidence="1"/>
<comment type="cofactor">
    <cofactor evidence="1">
        <name>Mg(2+)</name>
        <dbReference type="ChEBI" id="CHEBI:18420"/>
    </cofactor>
</comment>
<dbReference type="PANTHER" id="PTHR12320:SF1">
    <property type="entry name" value="PROTEIN PHOSPHATASE PTC7 HOMOLOG"/>
    <property type="match status" value="1"/>
</dbReference>
<comment type="catalytic activity">
    <reaction evidence="1">
        <text>O-phospho-L-seryl-[protein] + H2O = L-seryl-[protein] + phosphate</text>
        <dbReference type="Rhea" id="RHEA:20629"/>
        <dbReference type="Rhea" id="RHEA-COMP:9863"/>
        <dbReference type="Rhea" id="RHEA-COMP:11604"/>
        <dbReference type="ChEBI" id="CHEBI:15377"/>
        <dbReference type="ChEBI" id="CHEBI:29999"/>
        <dbReference type="ChEBI" id="CHEBI:43474"/>
        <dbReference type="ChEBI" id="CHEBI:83421"/>
        <dbReference type="EC" id="3.1.3.16"/>
    </reaction>
</comment>
<evidence type="ECO:0000256" key="1">
    <source>
        <dbReference type="RuleBase" id="RU366020"/>
    </source>
</evidence>
<comment type="catalytic activity">
    <reaction evidence="1">
        <text>O-phospho-L-threonyl-[protein] + H2O = L-threonyl-[protein] + phosphate</text>
        <dbReference type="Rhea" id="RHEA:47004"/>
        <dbReference type="Rhea" id="RHEA-COMP:11060"/>
        <dbReference type="Rhea" id="RHEA-COMP:11605"/>
        <dbReference type="ChEBI" id="CHEBI:15377"/>
        <dbReference type="ChEBI" id="CHEBI:30013"/>
        <dbReference type="ChEBI" id="CHEBI:43474"/>
        <dbReference type="ChEBI" id="CHEBI:61977"/>
        <dbReference type="EC" id="3.1.3.16"/>
    </reaction>
</comment>
<dbReference type="InterPro" id="IPR039123">
    <property type="entry name" value="PPTC7"/>
</dbReference>
<sequence>AAACKPKNPRPADRLPAICREDCGEDSYYVYEGNGCWALGVADGVGGWTSLGVDPSLFAWDLMNCCQEVSSSMDQATSAIDPERVLAEGYRRVVDEGRVEAGSSTACIVAVDKAQGIMRTTNLGDSGAIVVPPILPFHIPFRTTDLQHYFNAPYQLSVLPPAMRNDPTNIVDSPADAITEEFEGGLREGDVIVVGTDGVWDNLWEEEVRN</sequence>
<dbReference type="PANTHER" id="PTHR12320">
    <property type="entry name" value="PROTEIN PHOSPHATASE 2C"/>
    <property type="match status" value="1"/>
</dbReference>
<feature type="non-terminal residue" evidence="3">
    <location>
        <position position="1"/>
    </location>
</feature>
<keyword evidence="1" id="KW-0378">Hydrolase</keyword>
<dbReference type="Proteomes" id="UP000070544">
    <property type="component" value="Unassembled WGS sequence"/>
</dbReference>
<evidence type="ECO:0000313" key="3">
    <source>
        <dbReference type="EMBL" id="KXS12961.1"/>
    </source>
</evidence>
<gene>
    <name evidence="3" type="ORF">M427DRAFT_100912</name>
</gene>
<evidence type="ECO:0000313" key="4">
    <source>
        <dbReference type="Proteomes" id="UP000070544"/>
    </source>
</evidence>
<protein>
    <recommendedName>
        <fullName evidence="1">Protein phosphatase</fullName>
        <ecNumber evidence="1">3.1.3.16</ecNumber>
    </recommendedName>
</protein>
<keyword evidence="1" id="KW-0464">Manganese</keyword>
<evidence type="ECO:0000259" key="2">
    <source>
        <dbReference type="PROSITE" id="PS51746"/>
    </source>
</evidence>
<dbReference type="EMBL" id="KQ965783">
    <property type="protein sequence ID" value="KXS12961.1"/>
    <property type="molecule type" value="Genomic_DNA"/>
</dbReference>
<reference evidence="3 4" key="1">
    <citation type="journal article" date="2015" name="Genome Biol. Evol.">
        <title>Phylogenomic analyses indicate that early fungi evolved digesting cell walls of algal ancestors of land plants.</title>
        <authorList>
            <person name="Chang Y."/>
            <person name="Wang S."/>
            <person name="Sekimoto S."/>
            <person name="Aerts A.L."/>
            <person name="Choi C."/>
            <person name="Clum A."/>
            <person name="LaButti K.M."/>
            <person name="Lindquist E.A."/>
            <person name="Yee Ngan C."/>
            <person name="Ohm R.A."/>
            <person name="Salamov A.A."/>
            <person name="Grigoriev I.V."/>
            <person name="Spatafora J.W."/>
            <person name="Berbee M.L."/>
        </authorList>
    </citation>
    <scope>NUCLEOTIDE SEQUENCE [LARGE SCALE GENOMIC DNA]</scope>
    <source>
        <strain evidence="3 4">JEL478</strain>
    </source>
</reference>
<dbReference type="PROSITE" id="PS51746">
    <property type="entry name" value="PPM_2"/>
    <property type="match status" value="1"/>
</dbReference>
<keyword evidence="1" id="KW-0479">Metal-binding</keyword>
<dbReference type="AlphaFoldDB" id="A0A139A820"/>
<accession>A0A139A820</accession>
<proteinExistence type="inferred from homology"/>
<dbReference type="Gene3D" id="3.60.40.10">
    <property type="entry name" value="PPM-type phosphatase domain"/>
    <property type="match status" value="1"/>
</dbReference>
<comment type="cofactor">
    <cofactor evidence="1">
        <name>Mn(2+)</name>
        <dbReference type="ChEBI" id="CHEBI:29035"/>
    </cofactor>
</comment>
<comment type="similarity">
    <text evidence="1">Belongs to the PP2C family.</text>
</comment>
<dbReference type="SUPFAM" id="SSF81606">
    <property type="entry name" value="PP2C-like"/>
    <property type="match status" value="1"/>
</dbReference>
<organism evidence="3 4">
    <name type="scientific">Gonapodya prolifera (strain JEL478)</name>
    <name type="common">Monoblepharis prolifera</name>
    <dbReference type="NCBI Taxonomy" id="1344416"/>
    <lineage>
        <taxon>Eukaryota</taxon>
        <taxon>Fungi</taxon>
        <taxon>Fungi incertae sedis</taxon>
        <taxon>Chytridiomycota</taxon>
        <taxon>Chytridiomycota incertae sedis</taxon>
        <taxon>Monoblepharidomycetes</taxon>
        <taxon>Monoblepharidales</taxon>
        <taxon>Gonapodyaceae</taxon>
        <taxon>Gonapodya</taxon>
    </lineage>
</organism>
<keyword evidence="1" id="KW-0904">Protein phosphatase</keyword>
<name>A0A139A820_GONPJ</name>
<dbReference type="GO" id="GO:0004722">
    <property type="term" value="F:protein serine/threonine phosphatase activity"/>
    <property type="evidence" value="ECO:0007669"/>
    <property type="project" value="UniProtKB-EC"/>
</dbReference>
<dbReference type="GO" id="GO:0046872">
    <property type="term" value="F:metal ion binding"/>
    <property type="evidence" value="ECO:0007669"/>
    <property type="project" value="UniProtKB-UniRule"/>
</dbReference>
<dbReference type="STRING" id="1344416.A0A139A820"/>
<feature type="domain" description="PPM-type phosphatase" evidence="2">
    <location>
        <begin position="12"/>
        <end position="210"/>
    </location>
</feature>
<dbReference type="InterPro" id="IPR001932">
    <property type="entry name" value="PPM-type_phosphatase-like_dom"/>
</dbReference>
<dbReference type="InterPro" id="IPR036457">
    <property type="entry name" value="PPM-type-like_dom_sf"/>
</dbReference>